<reference evidence="1 2" key="1">
    <citation type="submission" date="2017-06" db="EMBL/GenBank/DDBJ databases">
        <title>Comparative genomic analysis of Ambrosia Fusariam Clade fungi.</title>
        <authorList>
            <person name="Stajich J.E."/>
            <person name="Carrillo J."/>
            <person name="Kijimoto T."/>
            <person name="Eskalen A."/>
            <person name="O'Donnell K."/>
            <person name="Kasson M."/>
        </authorList>
    </citation>
    <scope>NUCLEOTIDE SEQUENCE [LARGE SCALE GENOMIC DNA]</scope>
    <source>
        <strain evidence="1 2">NRRL62584</strain>
    </source>
</reference>
<keyword evidence="2" id="KW-1185">Reference proteome</keyword>
<sequence length="104" mass="10944">MAMASGIDEACALDVATGFRKGNWDLDLEEGRWPWSFANVQLSFVQSLRGAAESASKDQSQIPSPSGQASIIGLGIYKPGQAEVDCSSDGATLRSLPLVVTGQK</sequence>
<accession>A0A428PDR2</accession>
<protein>
    <submittedName>
        <fullName evidence="1">Uncharacterized protein</fullName>
    </submittedName>
</protein>
<dbReference type="AlphaFoldDB" id="A0A428PDR2"/>
<comment type="caution">
    <text evidence="1">The sequence shown here is derived from an EMBL/GenBank/DDBJ whole genome shotgun (WGS) entry which is preliminary data.</text>
</comment>
<evidence type="ECO:0000313" key="1">
    <source>
        <dbReference type="EMBL" id="RSL51208.1"/>
    </source>
</evidence>
<organism evidence="1 2">
    <name type="scientific">Fusarium duplospermum</name>
    <dbReference type="NCBI Taxonomy" id="1325734"/>
    <lineage>
        <taxon>Eukaryota</taxon>
        <taxon>Fungi</taxon>
        <taxon>Dikarya</taxon>
        <taxon>Ascomycota</taxon>
        <taxon>Pezizomycotina</taxon>
        <taxon>Sordariomycetes</taxon>
        <taxon>Hypocreomycetidae</taxon>
        <taxon>Hypocreales</taxon>
        <taxon>Nectriaceae</taxon>
        <taxon>Fusarium</taxon>
        <taxon>Fusarium solani species complex</taxon>
    </lineage>
</organism>
<proteinExistence type="predicted"/>
<gene>
    <name evidence="1" type="ORF">CEP54_011516</name>
</gene>
<dbReference type="EMBL" id="NKCI01000152">
    <property type="protein sequence ID" value="RSL51208.1"/>
    <property type="molecule type" value="Genomic_DNA"/>
</dbReference>
<dbReference type="Proteomes" id="UP000288168">
    <property type="component" value="Unassembled WGS sequence"/>
</dbReference>
<evidence type="ECO:0000313" key="2">
    <source>
        <dbReference type="Proteomes" id="UP000288168"/>
    </source>
</evidence>
<name>A0A428PDR2_9HYPO</name>